<dbReference type="InterPro" id="IPR025110">
    <property type="entry name" value="AMP-bd_C"/>
</dbReference>
<dbReference type="Gene3D" id="3.40.50.12780">
    <property type="entry name" value="N-terminal domain of ligase-like"/>
    <property type="match status" value="1"/>
</dbReference>
<dbReference type="EMBL" id="VJSY01000063">
    <property type="protein sequence ID" value="MDR8757503.1"/>
    <property type="molecule type" value="Genomic_DNA"/>
</dbReference>
<feature type="region of interest" description="Disordered" evidence="1">
    <location>
        <begin position="524"/>
        <end position="551"/>
    </location>
</feature>
<evidence type="ECO:0000259" key="2">
    <source>
        <dbReference type="Pfam" id="PF00501"/>
    </source>
</evidence>
<dbReference type="PROSITE" id="PS00455">
    <property type="entry name" value="AMP_BINDING"/>
    <property type="match status" value="1"/>
</dbReference>
<dbReference type="SUPFAM" id="SSF56801">
    <property type="entry name" value="Acetyl-CoA synthetase-like"/>
    <property type="match status" value="1"/>
</dbReference>
<keyword evidence="5" id="KW-1185">Reference proteome</keyword>
<keyword evidence="4" id="KW-0436">Ligase</keyword>
<evidence type="ECO:0000313" key="5">
    <source>
        <dbReference type="Proteomes" id="UP001248067"/>
    </source>
</evidence>
<dbReference type="InterPro" id="IPR020845">
    <property type="entry name" value="AMP-binding_CS"/>
</dbReference>
<dbReference type="InterPro" id="IPR042099">
    <property type="entry name" value="ANL_N_sf"/>
</dbReference>
<reference evidence="4 5" key="1">
    <citation type="submission" date="2019-06" db="EMBL/GenBank/DDBJ databases">
        <title>Evolution of Burkholderia multivorans in the lungs of Cystic Fibrosis patients.</title>
        <authorList>
            <person name="Moreira L.M."/>
        </authorList>
    </citation>
    <scope>NUCLEOTIDE SEQUENCE [LARGE SCALE GENOMIC DNA]</scope>
    <source>
        <strain evidence="4 5">VC13239</strain>
    </source>
</reference>
<evidence type="ECO:0000259" key="3">
    <source>
        <dbReference type="Pfam" id="PF13193"/>
    </source>
</evidence>
<proteinExistence type="predicted"/>
<dbReference type="Gene3D" id="3.30.300.30">
    <property type="match status" value="1"/>
</dbReference>
<evidence type="ECO:0000313" key="4">
    <source>
        <dbReference type="EMBL" id="MDR8757503.1"/>
    </source>
</evidence>
<protein>
    <submittedName>
        <fullName evidence="4">Long-chain-fatty-acid--CoA ligase</fullName>
        <ecNumber evidence="4">6.2.1.3</ecNumber>
    </submittedName>
</protein>
<dbReference type="Pfam" id="PF13193">
    <property type="entry name" value="AMP-binding_C"/>
    <property type="match status" value="1"/>
</dbReference>
<dbReference type="Pfam" id="PF00501">
    <property type="entry name" value="AMP-binding"/>
    <property type="match status" value="1"/>
</dbReference>
<comment type="caution">
    <text evidence="4">The sequence shown here is derived from an EMBL/GenBank/DDBJ whole genome shotgun (WGS) entry which is preliminary data.</text>
</comment>
<organism evidence="4 5">
    <name type="scientific">Burkholderia pseudomultivorans</name>
    <dbReference type="NCBI Taxonomy" id="1207504"/>
    <lineage>
        <taxon>Bacteria</taxon>
        <taxon>Pseudomonadati</taxon>
        <taxon>Pseudomonadota</taxon>
        <taxon>Betaproteobacteria</taxon>
        <taxon>Burkholderiales</taxon>
        <taxon>Burkholderiaceae</taxon>
        <taxon>Burkholderia</taxon>
        <taxon>Burkholderia cepacia complex</taxon>
    </lineage>
</organism>
<dbReference type="EC" id="6.2.1.3" evidence="4"/>
<dbReference type="InterPro" id="IPR000873">
    <property type="entry name" value="AMP-dep_synth/lig_dom"/>
</dbReference>
<dbReference type="InterPro" id="IPR050237">
    <property type="entry name" value="ATP-dep_AMP-bd_enzyme"/>
</dbReference>
<dbReference type="PANTHER" id="PTHR43767:SF1">
    <property type="entry name" value="NONRIBOSOMAL PEPTIDE SYNTHASE PES1 (EUROFUNG)-RELATED"/>
    <property type="match status" value="1"/>
</dbReference>
<dbReference type="Proteomes" id="UP001248067">
    <property type="component" value="Unassembled WGS sequence"/>
</dbReference>
<accession>A0ABU2EDC4</accession>
<dbReference type="RefSeq" id="WP_034194722.1">
    <property type="nucleotide sequence ID" value="NZ_CADFDQ010000040.1"/>
</dbReference>
<evidence type="ECO:0000256" key="1">
    <source>
        <dbReference type="SAM" id="MobiDB-lite"/>
    </source>
</evidence>
<dbReference type="GO" id="GO:0004467">
    <property type="term" value="F:long-chain fatty acid-CoA ligase activity"/>
    <property type="evidence" value="ECO:0007669"/>
    <property type="project" value="UniProtKB-EC"/>
</dbReference>
<sequence length="551" mass="61275">MQAQDIKNWPHHLPHRLTVPGTNLYSNLFVSAQRFPEKAALICEDVCLSYRELLRRVDVLASFLYVRCGLDRGARVVLYMQNSPEFIVAYYAALRIGAIVVTINPMNRAAELAHFFGDADAEVIVCDGDLLAHVAAANSENRIRHALVAGTVETGPTAFTVTQFDAALEMFVEDAGEPDFLFDADQPALILYSSGTTGLPKGCVHSHRSLMASVVTLTHWMWIHSDAVVMLSLPLFHITAMQNQMNAPIYSGATMVMLKRWNRERAADLVHRYRVTHLTAMPTMITDLLGSPQISSFDFSSLSRIGGGGAQMSEGLWARIKETWGIDFLEGYGLSETAHVTGNPADHPRRQCLGVPLFNVDLRVVDADTLVELPANEVGEIVVSAPQVFLGYWRNPEATQACFFERDGRRFFRTGDLGYYDADGYFYLKDRLKRMVNASGYKVWPSEVEAMLYEHPAVHEACVIAASDPYRGETVKAVIVLRQESSGAVSADDIISWSRERMAAYKYPRIVEFVDALPRSPTGKIDWRRLQESQRPASPPPPAAADSTETP</sequence>
<feature type="domain" description="AMP-dependent synthetase/ligase" evidence="2">
    <location>
        <begin position="30"/>
        <end position="393"/>
    </location>
</feature>
<gene>
    <name evidence="4" type="primary">lcfB_4</name>
    <name evidence="4" type="ORF">FEQ00_05957</name>
</gene>
<name>A0ABU2EDC4_9BURK</name>
<feature type="domain" description="AMP-binding enzyme C-terminal" evidence="3">
    <location>
        <begin position="447"/>
        <end position="524"/>
    </location>
</feature>
<dbReference type="InterPro" id="IPR045851">
    <property type="entry name" value="AMP-bd_C_sf"/>
</dbReference>
<dbReference type="PANTHER" id="PTHR43767">
    <property type="entry name" value="LONG-CHAIN-FATTY-ACID--COA LIGASE"/>
    <property type="match status" value="1"/>
</dbReference>
<dbReference type="NCBIfam" id="NF006181">
    <property type="entry name" value="PRK08314.1"/>
    <property type="match status" value="1"/>
</dbReference>